<dbReference type="Proteomes" id="UP001497512">
    <property type="component" value="Chromosome 5"/>
</dbReference>
<dbReference type="Pfam" id="PF05938">
    <property type="entry name" value="Self-incomp_S1"/>
    <property type="match status" value="1"/>
</dbReference>
<keyword evidence="5" id="KW-0732">Signal</keyword>
<proteinExistence type="inferred from homology"/>
<keyword evidence="3" id="KW-0713">Self-incompatibility</keyword>
<dbReference type="InterPro" id="IPR010264">
    <property type="entry name" value="Self-incomp_S1"/>
</dbReference>
<organism evidence="6 7">
    <name type="scientific">Sphagnum troendelagicum</name>
    <dbReference type="NCBI Taxonomy" id="128251"/>
    <lineage>
        <taxon>Eukaryota</taxon>
        <taxon>Viridiplantae</taxon>
        <taxon>Streptophyta</taxon>
        <taxon>Embryophyta</taxon>
        <taxon>Bryophyta</taxon>
        <taxon>Sphagnophytina</taxon>
        <taxon>Sphagnopsida</taxon>
        <taxon>Sphagnales</taxon>
        <taxon>Sphagnaceae</taxon>
        <taxon>Sphagnum</taxon>
    </lineage>
</organism>
<keyword evidence="7" id="KW-1185">Reference proteome</keyword>
<reference evidence="6" key="1">
    <citation type="submission" date="2024-02" db="EMBL/GenBank/DDBJ databases">
        <authorList>
            <consortium name="ELIXIR-Norway"/>
            <consortium name="Elixir Norway"/>
        </authorList>
    </citation>
    <scope>NUCLEOTIDE SEQUENCE</scope>
</reference>
<evidence type="ECO:0000256" key="2">
    <source>
        <dbReference type="ARBA" id="ARBA00005581"/>
    </source>
</evidence>
<evidence type="ECO:0008006" key="8">
    <source>
        <dbReference type="Google" id="ProtNLM"/>
    </source>
</evidence>
<evidence type="ECO:0000256" key="5">
    <source>
        <dbReference type="ARBA" id="ARBA00022729"/>
    </source>
</evidence>
<comment type="subcellular location">
    <subcellularLocation>
        <location evidence="1">Secreted</location>
    </subcellularLocation>
</comment>
<evidence type="ECO:0000256" key="4">
    <source>
        <dbReference type="ARBA" id="ARBA00022525"/>
    </source>
</evidence>
<accession>A0ABP0UP38</accession>
<keyword evidence="4" id="KW-0964">Secreted</keyword>
<evidence type="ECO:0000256" key="3">
    <source>
        <dbReference type="ARBA" id="ARBA00022471"/>
    </source>
</evidence>
<evidence type="ECO:0000256" key="1">
    <source>
        <dbReference type="ARBA" id="ARBA00004613"/>
    </source>
</evidence>
<dbReference type="EMBL" id="OZ019897">
    <property type="protein sequence ID" value="CAK9226510.1"/>
    <property type="molecule type" value="Genomic_DNA"/>
</dbReference>
<comment type="similarity">
    <text evidence="2">Belongs to the plant self-incompatibility (S1) protein family.</text>
</comment>
<evidence type="ECO:0000313" key="6">
    <source>
        <dbReference type="EMBL" id="CAK9226510.1"/>
    </source>
</evidence>
<evidence type="ECO:0000313" key="7">
    <source>
        <dbReference type="Proteomes" id="UP001497512"/>
    </source>
</evidence>
<name>A0ABP0UP38_9BRYO</name>
<gene>
    <name evidence="6" type="ORF">CSSPTR1EN2_LOCUS18275</name>
</gene>
<sequence>MSCTRFWAAVALAFAIGVAVIVIVITGHVAVCAASEINGVTIYNYLNDPVSTNCQSDQADLGVAVVLPQKIYNYPYHFVIYPSPFGTTLIYCQFYWRQFYQELLVWTGSNYTNQYPCASESAGCFWKIETRGFSMMQTQDTSNIAETWVFMKSWNQG</sequence>
<protein>
    <recommendedName>
        <fullName evidence="8">S-protein homolog</fullName>
    </recommendedName>
</protein>